<dbReference type="Proteomes" id="UP000054166">
    <property type="component" value="Unassembled WGS sequence"/>
</dbReference>
<name>A0A0C3AK05_PILCF</name>
<gene>
    <name evidence="1" type="ORF">PILCRDRAFT_710929</name>
</gene>
<keyword evidence="2" id="KW-1185">Reference proteome</keyword>
<sequence>MRPISNSPEMLLDDTVEATASARLILITHNALTIGGVSVELGAVTVCFWSGSGISFIVEAGGRLRGSFRRKLPFSAHYMASSLRSDTVMLFGSTYATSISDQNV</sequence>
<dbReference type="AlphaFoldDB" id="A0A0C3AK05"/>
<accession>A0A0C3AK05</accession>
<evidence type="ECO:0000313" key="1">
    <source>
        <dbReference type="EMBL" id="KIM74178.1"/>
    </source>
</evidence>
<dbReference type="InParanoid" id="A0A0C3AK05"/>
<dbReference type="HOGENOM" id="CLU_2251085_0_0_1"/>
<evidence type="ECO:0000313" key="2">
    <source>
        <dbReference type="Proteomes" id="UP000054166"/>
    </source>
</evidence>
<protein>
    <submittedName>
        <fullName evidence="1">Uncharacterized protein</fullName>
    </submittedName>
</protein>
<reference evidence="1 2" key="1">
    <citation type="submission" date="2014-04" db="EMBL/GenBank/DDBJ databases">
        <authorList>
            <consortium name="DOE Joint Genome Institute"/>
            <person name="Kuo A."/>
            <person name="Tarkka M."/>
            <person name="Buscot F."/>
            <person name="Kohler A."/>
            <person name="Nagy L.G."/>
            <person name="Floudas D."/>
            <person name="Copeland A."/>
            <person name="Barry K.W."/>
            <person name="Cichocki N."/>
            <person name="Veneault-Fourrey C."/>
            <person name="LaButti K."/>
            <person name="Lindquist E.A."/>
            <person name="Lipzen A."/>
            <person name="Lundell T."/>
            <person name="Morin E."/>
            <person name="Murat C."/>
            <person name="Sun H."/>
            <person name="Tunlid A."/>
            <person name="Henrissat B."/>
            <person name="Grigoriev I.V."/>
            <person name="Hibbett D.S."/>
            <person name="Martin F."/>
            <person name="Nordberg H.P."/>
            <person name="Cantor M.N."/>
            <person name="Hua S.X."/>
        </authorList>
    </citation>
    <scope>NUCLEOTIDE SEQUENCE [LARGE SCALE GENOMIC DNA]</scope>
    <source>
        <strain evidence="1 2">F 1598</strain>
    </source>
</reference>
<organism evidence="1 2">
    <name type="scientific">Piloderma croceum (strain F 1598)</name>
    <dbReference type="NCBI Taxonomy" id="765440"/>
    <lineage>
        <taxon>Eukaryota</taxon>
        <taxon>Fungi</taxon>
        <taxon>Dikarya</taxon>
        <taxon>Basidiomycota</taxon>
        <taxon>Agaricomycotina</taxon>
        <taxon>Agaricomycetes</taxon>
        <taxon>Agaricomycetidae</taxon>
        <taxon>Atheliales</taxon>
        <taxon>Atheliaceae</taxon>
        <taxon>Piloderma</taxon>
    </lineage>
</organism>
<dbReference type="EMBL" id="KN833065">
    <property type="protein sequence ID" value="KIM74178.1"/>
    <property type="molecule type" value="Genomic_DNA"/>
</dbReference>
<proteinExistence type="predicted"/>
<reference evidence="2" key="2">
    <citation type="submission" date="2015-01" db="EMBL/GenBank/DDBJ databases">
        <title>Evolutionary Origins and Diversification of the Mycorrhizal Mutualists.</title>
        <authorList>
            <consortium name="DOE Joint Genome Institute"/>
            <consortium name="Mycorrhizal Genomics Consortium"/>
            <person name="Kohler A."/>
            <person name="Kuo A."/>
            <person name="Nagy L.G."/>
            <person name="Floudas D."/>
            <person name="Copeland A."/>
            <person name="Barry K.W."/>
            <person name="Cichocki N."/>
            <person name="Veneault-Fourrey C."/>
            <person name="LaButti K."/>
            <person name="Lindquist E.A."/>
            <person name="Lipzen A."/>
            <person name="Lundell T."/>
            <person name="Morin E."/>
            <person name="Murat C."/>
            <person name="Riley R."/>
            <person name="Ohm R."/>
            <person name="Sun H."/>
            <person name="Tunlid A."/>
            <person name="Henrissat B."/>
            <person name="Grigoriev I.V."/>
            <person name="Hibbett D.S."/>
            <person name="Martin F."/>
        </authorList>
    </citation>
    <scope>NUCLEOTIDE SEQUENCE [LARGE SCALE GENOMIC DNA]</scope>
    <source>
        <strain evidence="2">F 1598</strain>
    </source>
</reference>